<evidence type="ECO:0000256" key="2">
    <source>
        <dbReference type="ARBA" id="ARBA00022448"/>
    </source>
</evidence>
<dbReference type="PANTHER" id="PTHR43243">
    <property type="entry name" value="INNER MEMBRANE TRANSPORTER YGJI-RELATED"/>
    <property type="match status" value="1"/>
</dbReference>
<evidence type="ECO:0000313" key="9">
    <source>
        <dbReference type="EMBL" id="NYD86770.1"/>
    </source>
</evidence>
<comment type="subcellular location">
    <subcellularLocation>
        <location evidence="1">Membrane</location>
        <topology evidence="1">Multi-pass membrane protein</topology>
    </subcellularLocation>
</comment>
<reference evidence="9 10" key="1">
    <citation type="submission" date="2020-07" db="EMBL/GenBank/DDBJ databases">
        <title>Sequencing the genomes of 1000 actinobacteria strains.</title>
        <authorList>
            <person name="Klenk H.-P."/>
        </authorList>
    </citation>
    <scope>NUCLEOTIDE SEQUENCE [LARGE SCALE GENOMIC DNA]</scope>
    <source>
        <strain evidence="9 10">DSM 24482</strain>
    </source>
</reference>
<keyword evidence="11" id="KW-1185">Reference proteome</keyword>
<feature type="transmembrane region" description="Helical" evidence="7">
    <location>
        <begin position="398"/>
        <end position="417"/>
    </location>
</feature>
<dbReference type="GO" id="GO:0015171">
    <property type="term" value="F:amino acid transmembrane transporter activity"/>
    <property type="evidence" value="ECO:0007669"/>
    <property type="project" value="TreeGrafter"/>
</dbReference>
<dbReference type="GO" id="GO:0016020">
    <property type="term" value="C:membrane"/>
    <property type="evidence" value="ECO:0007669"/>
    <property type="project" value="UniProtKB-SubCell"/>
</dbReference>
<feature type="transmembrane region" description="Helical" evidence="7">
    <location>
        <begin position="480"/>
        <end position="498"/>
    </location>
</feature>
<keyword evidence="4 7" id="KW-1133">Transmembrane helix</keyword>
<keyword evidence="5 7" id="KW-0472">Membrane</keyword>
<feature type="transmembrane region" description="Helical" evidence="7">
    <location>
        <begin position="300"/>
        <end position="324"/>
    </location>
</feature>
<evidence type="ECO:0000256" key="5">
    <source>
        <dbReference type="ARBA" id="ARBA00023136"/>
    </source>
</evidence>
<evidence type="ECO:0000313" key="11">
    <source>
        <dbReference type="Proteomes" id="UP000618382"/>
    </source>
</evidence>
<dbReference type="PIRSF" id="PIRSF006060">
    <property type="entry name" value="AA_transporter"/>
    <property type="match status" value="1"/>
</dbReference>
<dbReference type="Gene3D" id="1.20.1740.10">
    <property type="entry name" value="Amino acid/polyamine transporter I"/>
    <property type="match status" value="1"/>
</dbReference>
<dbReference type="RefSeq" id="WP_140459285.1">
    <property type="nucleotide sequence ID" value="NZ_BAABFI010000001.1"/>
</dbReference>
<evidence type="ECO:0000256" key="1">
    <source>
        <dbReference type="ARBA" id="ARBA00004141"/>
    </source>
</evidence>
<feature type="transmembrane region" description="Helical" evidence="7">
    <location>
        <begin position="455"/>
        <end position="474"/>
    </location>
</feature>
<organism evidence="9 10">
    <name type="scientific">Cellulomonas oligotrophica</name>
    <dbReference type="NCBI Taxonomy" id="931536"/>
    <lineage>
        <taxon>Bacteria</taxon>
        <taxon>Bacillati</taxon>
        <taxon>Actinomycetota</taxon>
        <taxon>Actinomycetes</taxon>
        <taxon>Micrococcales</taxon>
        <taxon>Cellulomonadaceae</taxon>
        <taxon>Cellulomonas</taxon>
    </lineage>
</organism>
<reference evidence="8 11" key="2">
    <citation type="submission" date="2021-01" db="EMBL/GenBank/DDBJ databases">
        <title>Whole genome shotgun sequence of Cellulomonas oligotrophica NBRC 109435.</title>
        <authorList>
            <person name="Komaki H."/>
            <person name="Tamura T."/>
        </authorList>
    </citation>
    <scope>NUCLEOTIDE SEQUENCE [LARGE SCALE GENOMIC DNA]</scope>
    <source>
        <strain evidence="8 11">NBRC 109435</strain>
    </source>
</reference>
<dbReference type="InterPro" id="IPR002293">
    <property type="entry name" value="AA/rel_permease1"/>
</dbReference>
<dbReference type="Pfam" id="PF13520">
    <property type="entry name" value="AA_permease_2"/>
    <property type="match status" value="1"/>
</dbReference>
<protein>
    <submittedName>
        <fullName evidence="9">APA family basic amino acid/polyamine antiporter</fullName>
    </submittedName>
    <submittedName>
        <fullName evidence="8">Amino acid permease</fullName>
    </submittedName>
</protein>
<gene>
    <name evidence="9" type="ORF">BKA21_002319</name>
    <name evidence="8" type="ORF">Col01nite_16030</name>
</gene>
<proteinExistence type="predicted"/>
<feature type="transmembrane region" description="Helical" evidence="7">
    <location>
        <begin position="81"/>
        <end position="103"/>
    </location>
</feature>
<dbReference type="AlphaFoldDB" id="A0A7Y9FG91"/>
<dbReference type="EMBL" id="BONN01000003">
    <property type="protein sequence ID" value="GIG32444.1"/>
    <property type="molecule type" value="Genomic_DNA"/>
</dbReference>
<feature type="transmembrane region" description="Helical" evidence="7">
    <location>
        <begin position="53"/>
        <end position="75"/>
    </location>
</feature>
<evidence type="ECO:0000256" key="6">
    <source>
        <dbReference type="SAM" id="MobiDB-lite"/>
    </source>
</evidence>
<name>A0A7Y9FG91_9CELL</name>
<feature type="transmembrane region" description="Helical" evidence="7">
    <location>
        <begin position="423"/>
        <end position="443"/>
    </location>
</feature>
<keyword evidence="2" id="KW-0813">Transport</keyword>
<feature type="transmembrane region" description="Helical" evidence="7">
    <location>
        <begin position="202"/>
        <end position="222"/>
    </location>
</feature>
<feature type="compositionally biased region" description="Pro residues" evidence="6">
    <location>
        <begin position="1"/>
        <end position="12"/>
    </location>
</feature>
<evidence type="ECO:0000256" key="7">
    <source>
        <dbReference type="SAM" id="Phobius"/>
    </source>
</evidence>
<feature type="transmembrane region" description="Helical" evidence="7">
    <location>
        <begin position="260"/>
        <end position="279"/>
    </location>
</feature>
<evidence type="ECO:0000256" key="3">
    <source>
        <dbReference type="ARBA" id="ARBA00022692"/>
    </source>
</evidence>
<comment type="caution">
    <text evidence="9">The sequence shown here is derived from an EMBL/GenBank/DDBJ whole genome shotgun (WGS) entry which is preliminary data.</text>
</comment>
<sequence length="520" mass="54954">MSAGPAFPPPDRPYASRGPGPRSVLRRKSVESSLAAVDDPERRLRRTLTAWDLAVLGVAVAVGAGIFSVGATAAANYAGPAVIVSFLVAALVCALAIMCYAEFASTIPVAGSAYTYSYSTMGELVAWIIGWDLILEMLLASAVIAKFWGVYLSDAFGLFGLDVPPTVTLLGVDVAWGPVLIVAVFTTLLAIGTRLSTRVNSIFTIIKVGITVFVIVVGFFYVKAENWTPFVPPAEPAAAGTTGLHQPLTGFLLGFEPTTYGVMGILSGAALVFFAFIGFDVVATTAEETKDPQRAVPRGILGGLALVTVLYILVTVVVTGMVSYRDLAAADHPSLTTAFVLVGADWAGRVISVGILVGLTSVLMVLLLGLTRVIFAMSRDGLLPRAMSRTSPRFGTPLGLQVGAGVVVALIAGLAEVELLEEMINIGTLSAFVLVSFGIPILRRTRPDLPRGFRVPWSPALPVIAGVACLWLMLNLTTLTWLRFLAWLAAGVAIYFLYSYRRSLVGRGTPDPTPLPAEGH</sequence>
<evidence type="ECO:0000313" key="10">
    <source>
        <dbReference type="Proteomes" id="UP000577956"/>
    </source>
</evidence>
<feature type="region of interest" description="Disordered" evidence="6">
    <location>
        <begin position="1"/>
        <end position="27"/>
    </location>
</feature>
<dbReference type="EMBL" id="JACCBK010000001">
    <property type="protein sequence ID" value="NYD86770.1"/>
    <property type="molecule type" value="Genomic_DNA"/>
</dbReference>
<feature type="transmembrane region" description="Helical" evidence="7">
    <location>
        <begin position="350"/>
        <end position="377"/>
    </location>
</feature>
<evidence type="ECO:0000256" key="4">
    <source>
        <dbReference type="ARBA" id="ARBA00022989"/>
    </source>
</evidence>
<feature type="transmembrane region" description="Helical" evidence="7">
    <location>
        <begin position="168"/>
        <end position="190"/>
    </location>
</feature>
<accession>A0A7Y9FG91</accession>
<dbReference type="Proteomes" id="UP000618382">
    <property type="component" value="Unassembled WGS sequence"/>
</dbReference>
<evidence type="ECO:0000313" key="8">
    <source>
        <dbReference type="EMBL" id="GIG32444.1"/>
    </source>
</evidence>
<dbReference type="Proteomes" id="UP000577956">
    <property type="component" value="Unassembled WGS sequence"/>
</dbReference>
<dbReference type="PANTHER" id="PTHR43243:SF4">
    <property type="entry name" value="CATIONIC AMINO ACID TRANSPORTER 4"/>
    <property type="match status" value="1"/>
</dbReference>
<keyword evidence="3 7" id="KW-0812">Transmembrane</keyword>